<protein>
    <submittedName>
        <fullName evidence="2">Uncharacterized protein</fullName>
    </submittedName>
</protein>
<evidence type="ECO:0000313" key="2">
    <source>
        <dbReference type="EMBL" id="SEH14515.1"/>
    </source>
</evidence>
<reference evidence="3" key="1">
    <citation type="submission" date="2016-10" db="EMBL/GenBank/DDBJ databases">
        <authorList>
            <person name="Varghese N."/>
            <person name="Submissions S."/>
        </authorList>
    </citation>
    <scope>NUCLEOTIDE SEQUENCE [LARGE SCALE GENOMIC DNA]</scope>
    <source>
        <strain evidence="3">CGMCC 1.8981</strain>
    </source>
</reference>
<name>A0A1H6FXP5_9EURY</name>
<proteinExistence type="predicted"/>
<dbReference type="PROSITE" id="PS51257">
    <property type="entry name" value="PROKAR_LIPOPROTEIN"/>
    <property type="match status" value="1"/>
</dbReference>
<evidence type="ECO:0000313" key="3">
    <source>
        <dbReference type="Proteomes" id="UP000199112"/>
    </source>
</evidence>
<keyword evidence="3" id="KW-1185">Reference proteome</keyword>
<organism evidence="2 3">
    <name type="scientific">Natronorubrum sediminis</name>
    <dbReference type="NCBI Taxonomy" id="640943"/>
    <lineage>
        <taxon>Archaea</taxon>
        <taxon>Methanobacteriati</taxon>
        <taxon>Methanobacteriota</taxon>
        <taxon>Stenosarchaea group</taxon>
        <taxon>Halobacteria</taxon>
        <taxon>Halobacteriales</taxon>
        <taxon>Natrialbaceae</taxon>
        <taxon>Natronorubrum</taxon>
    </lineage>
</organism>
<feature type="compositionally biased region" description="Acidic residues" evidence="1">
    <location>
        <begin position="31"/>
        <end position="44"/>
    </location>
</feature>
<accession>A0A1H6FXP5</accession>
<dbReference type="AlphaFoldDB" id="A0A1H6FXP5"/>
<sequence length="136" mass="14571">MNRRRLLLGSVPMIGIAGCVDNLGEGSSDTVPEDTEGSSDDVDEDYSRAEGTTMVEVDVDAGFEGEVVLEAECRGKQFKIDSGEEFGVRREEDAESCSFEISIDGEKAYEGSVGGSDRYQAEVTVNGEIKSAVDTI</sequence>
<gene>
    <name evidence="2" type="ORF">SAMN04487967_1638</name>
</gene>
<dbReference type="EMBL" id="FNWL01000002">
    <property type="protein sequence ID" value="SEH14515.1"/>
    <property type="molecule type" value="Genomic_DNA"/>
</dbReference>
<evidence type="ECO:0000256" key="1">
    <source>
        <dbReference type="SAM" id="MobiDB-lite"/>
    </source>
</evidence>
<dbReference type="Proteomes" id="UP000199112">
    <property type="component" value="Unassembled WGS sequence"/>
</dbReference>
<feature type="region of interest" description="Disordered" evidence="1">
    <location>
        <begin position="24"/>
        <end position="47"/>
    </location>
</feature>